<feature type="transmembrane region" description="Helical" evidence="7">
    <location>
        <begin position="535"/>
        <end position="559"/>
    </location>
</feature>
<feature type="transmembrane region" description="Helical" evidence="7">
    <location>
        <begin position="410"/>
        <end position="431"/>
    </location>
</feature>
<feature type="transmembrane region" description="Helical" evidence="7">
    <location>
        <begin position="342"/>
        <end position="361"/>
    </location>
</feature>
<dbReference type="PROSITE" id="PS50156">
    <property type="entry name" value="SSD"/>
    <property type="match status" value="1"/>
</dbReference>
<keyword evidence="5 7" id="KW-1133">Transmembrane helix</keyword>
<dbReference type="InterPro" id="IPR000731">
    <property type="entry name" value="SSD"/>
</dbReference>
<evidence type="ECO:0000256" key="2">
    <source>
        <dbReference type="ARBA" id="ARBA00010157"/>
    </source>
</evidence>
<gene>
    <name evidence="9" type="primary">ydgH_1</name>
    <name evidence="9" type="ORF">Pla8534_31780</name>
</gene>
<comment type="similarity">
    <text evidence="2">Belongs to the resistance-nodulation-cell division (RND) (TC 2.A.6) family. MmpL subfamily.</text>
</comment>
<feature type="transmembrane region" description="Helical" evidence="7">
    <location>
        <begin position="749"/>
        <end position="765"/>
    </location>
</feature>
<keyword evidence="10" id="KW-1185">Reference proteome</keyword>
<feature type="transmembrane region" description="Helical" evidence="7">
    <location>
        <begin position="484"/>
        <end position="504"/>
    </location>
</feature>
<feature type="transmembrane region" description="Helical" evidence="7">
    <location>
        <begin position="368"/>
        <end position="390"/>
    </location>
</feature>
<feature type="transmembrane region" description="Helical" evidence="7">
    <location>
        <begin position="897"/>
        <end position="923"/>
    </location>
</feature>
<dbReference type="EMBL" id="CP036433">
    <property type="protein sequence ID" value="QDU95363.1"/>
    <property type="molecule type" value="Genomic_DNA"/>
</dbReference>
<feature type="domain" description="SSD" evidence="8">
    <location>
        <begin position="366"/>
        <end position="506"/>
    </location>
</feature>
<dbReference type="InterPro" id="IPR004869">
    <property type="entry name" value="MMPL_dom"/>
</dbReference>
<comment type="subcellular location">
    <subcellularLocation>
        <location evidence="1">Cell membrane</location>
        <topology evidence="1">Multi-pass membrane protein</topology>
    </subcellularLocation>
</comment>
<keyword evidence="6 7" id="KW-0472">Membrane</keyword>
<accession>A0A518DU48</accession>
<evidence type="ECO:0000256" key="1">
    <source>
        <dbReference type="ARBA" id="ARBA00004651"/>
    </source>
</evidence>
<evidence type="ECO:0000256" key="3">
    <source>
        <dbReference type="ARBA" id="ARBA00022475"/>
    </source>
</evidence>
<feature type="transmembrane region" description="Helical" evidence="7">
    <location>
        <begin position="772"/>
        <end position="796"/>
    </location>
</feature>
<feature type="transmembrane region" description="Helical" evidence="7">
    <location>
        <begin position="854"/>
        <end position="877"/>
    </location>
</feature>
<dbReference type="Gene3D" id="1.20.1640.10">
    <property type="entry name" value="Multidrug efflux transporter AcrB transmembrane domain"/>
    <property type="match status" value="2"/>
</dbReference>
<dbReference type="SUPFAM" id="SSF82866">
    <property type="entry name" value="Multidrug efflux transporter AcrB transmembrane domain"/>
    <property type="match status" value="2"/>
</dbReference>
<dbReference type="InterPro" id="IPR050545">
    <property type="entry name" value="Mycobact_MmpL"/>
</dbReference>
<dbReference type="Pfam" id="PF03176">
    <property type="entry name" value="MMPL"/>
    <property type="match status" value="2"/>
</dbReference>
<dbReference type="AlphaFoldDB" id="A0A518DU48"/>
<keyword evidence="4 7" id="KW-0812">Transmembrane</keyword>
<reference evidence="9 10" key="1">
    <citation type="submission" date="2019-02" db="EMBL/GenBank/DDBJ databases">
        <title>Deep-cultivation of Planctomycetes and their phenomic and genomic characterization uncovers novel biology.</title>
        <authorList>
            <person name="Wiegand S."/>
            <person name="Jogler M."/>
            <person name="Boedeker C."/>
            <person name="Pinto D."/>
            <person name="Vollmers J."/>
            <person name="Rivas-Marin E."/>
            <person name="Kohn T."/>
            <person name="Peeters S.H."/>
            <person name="Heuer A."/>
            <person name="Rast P."/>
            <person name="Oberbeckmann S."/>
            <person name="Bunk B."/>
            <person name="Jeske O."/>
            <person name="Meyerdierks A."/>
            <person name="Storesund J.E."/>
            <person name="Kallscheuer N."/>
            <person name="Luecker S."/>
            <person name="Lage O.M."/>
            <person name="Pohl T."/>
            <person name="Merkel B.J."/>
            <person name="Hornburger P."/>
            <person name="Mueller R.-W."/>
            <person name="Bruemmer F."/>
            <person name="Labrenz M."/>
            <person name="Spormann A.M."/>
            <person name="Op den Camp H."/>
            <person name="Overmann J."/>
            <person name="Amann R."/>
            <person name="Jetten M.S.M."/>
            <person name="Mascher T."/>
            <person name="Medema M.H."/>
            <person name="Devos D.P."/>
            <person name="Kaster A.-K."/>
            <person name="Ovreas L."/>
            <person name="Rohde M."/>
            <person name="Galperin M.Y."/>
            <person name="Jogler C."/>
        </authorList>
    </citation>
    <scope>NUCLEOTIDE SEQUENCE [LARGE SCALE GENOMIC DNA]</scope>
    <source>
        <strain evidence="9 10">Pla85_3_4</strain>
    </source>
</reference>
<name>A0A518DU48_9BACT</name>
<evidence type="ECO:0000256" key="7">
    <source>
        <dbReference type="SAM" id="Phobius"/>
    </source>
</evidence>
<evidence type="ECO:0000256" key="6">
    <source>
        <dbReference type="ARBA" id="ARBA00023136"/>
    </source>
</evidence>
<evidence type="ECO:0000256" key="4">
    <source>
        <dbReference type="ARBA" id="ARBA00022692"/>
    </source>
</evidence>
<dbReference type="PANTHER" id="PTHR33406">
    <property type="entry name" value="MEMBRANE PROTEIN MJ1562-RELATED"/>
    <property type="match status" value="1"/>
</dbReference>
<evidence type="ECO:0000313" key="10">
    <source>
        <dbReference type="Proteomes" id="UP000317648"/>
    </source>
</evidence>
<protein>
    <submittedName>
        <fullName evidence="9">Membrane protein YdgH</fullName>
    </submittedName>
</protein>
<dbReference type="KEGG" id="lcre:Pla8534_31780"/>
<organism evidence="9 10">
    <name type="scientific">Lignipirellula cremea</name>
    <dbReference type="NCBI Taxonomy" id="2528010"/>
    <lineage>
        <taxon>Bacteria</taxon>
        <taxon>Pseudomonadati</taxon>
        <taxon>Planctomycetota</taxon>
        <taxon>Planctomycetia</taxon>
        <taxon>Pirellulales</taxon>
        <taxon>Pirellulaceae</taxon>
        <taxon>Lignipirellula</taxon>
    </lineage>
</organism>
<evidence type="ECO:0000259" key="8">
    <source>
        <dbReference type="PROSITE" id="PS50156"/>
    </source>
</evidence>
<keyword evidence="3" id="KW-1003">Cell membrane</keyword>
<proteinExistence type="inferred from homology"/>
<dbReference type="PANTHER" id="PTHR33406:SF6">
    <property type="entry name" value="MEMBRANE PROTEIN YDGH-RELATED"/>
    <property type="match status" value="1"/>
</dbReference>
<sequence>MRYRLDTNSLMFERLGAFVAKHWLGVILFWIALAVLLRCTAPPWDSVTFDGDFAYMPADFPSVRGEAWLEEAFPYQRAKSSLAIVVAREKQRLDADDEAVALDISRQLMNLLGASLYEQSQATLQEAEKVREVGRVEGAVRDRQARAAALLDRAEDALQSAISMNGELVEYRRRREAERAAESLPLAPPTSRLAEPYHNLALVKRAKGEEEAAREWQAEASQLLTSDAALLASSTPLAATDLSEQPAPLGAGQWPLLDVWTPSDRLLHDKLVSPDGCAMLVVMQLENEFMATDNIALVERIDSFIAPLRQDAARRVAPGLQIEYSGSAAIGGDMLRSTRASIQNTEICTVLLVVLILVVVYRAPVLVIAPLATIAVSLVVSISLVTLLTQLEGTPGFGWWSLKVFTTSKVFIVVILFGAGTDYCLFLIARYREELLRDGDQAKAIARATGGVGNALLASALTTILGLAMMFFADFGKFKYSGPVIGLCLTVALAASLTFTPALLRAFGQYTFWPFGLQPPRESANRFWRFAADHIVARPGVILFGSVALMMPLAVLGAWQGNHVTYDFPAGLPPSLPSRQGSAVLKGHFAVGESGPLTLLIRKQNGAFDSDNGREHIGVLAHSLLLPGVASVRSIADPLGDASSKTPRHFGISPRSLRRVAARKHRLASQFFTPQVTSLQSDIARLEIVLQDDPFSIEAARTLSAIDAQLVHLEGEPDKYWKDSRYAFAGVTAGIRDLRQVTQSDNYRIEWLVVIAVGGVLLVVLRSPVICLYMIASVLFSYLVTIGASDLFFRWAYGPEYQGMDWRVPLFLFVILVAIGEDYNVYLTTRVFEERLRHPPAEALRRAVQQTGGIITSCGVIMAGAFVSMTSGAWAYWLGLSAEQGAAAVPGIVQLGFALSLGVMIDTFVVRPILLPAFLALWYRWSAAEGPVSVGENPVETGADPMV</sequence>
<feature type="transmembrane region" description="Helical" evidence="7">
    <location>
        <begin position="452"/>
        <end position="472"/>
    </location>
</feature>
<evidence type="ECO:0000256" key="5">
    <source>
        <dbReference type="ARBA" id="ARBA00022989"/>
    </source>
</evidence>
<feature type="transmembrane region" description="Helical" evidence="7">
    <location>
        <begin position="808"/>
        <end position="827"/>
    </location>
</feature>
<dbReference type="Proteomes" id="UP000317648">
    <property type="component" value="Chromosome"/>
</dbReference>
<dbReference type="GO" id="GO:0005886">
    <property type="term" value="C:plasma membrane"/>
    <property type="evidence" value="ECO:0007669"/>
    <property type="project" value="UniProtKB-SubCell"/>
</dbReference>
<evidence type="ECO:0000313" key="9">
    <source>
        <dbReference type="EMBL" id="QDU95363.1"/>
    </source>
</evidence>
<feature type="transmembrane region" description="Helical" evidence="7">
    <location>
        <begin position="12"/>
        <end position="37"/>
    </location>
</feature>